<dbReference type="SUPFAM" id="SSF54928">
    <property type="entry name" value="RNA-binding domain, RBD"/>
    <property type="match status" value="1"/>
</dbReference>
<comment type="caution">
    <text evidence="3">The sequence shown here is derived from an EMBL/GenBank/DDBJ whole genome shotgun (WGS) entry which is preliminary data.</text>
</comment>
<dbReference type="InterPro" id="IPR012677">
    <property type="entry name" value="Nucleotide-bd_a/b_plait_sf"/>
</dbReference>
<evidence type="ECO:0000259" key="2">
    <source>
        <dbReference type="PROSITE" id="PS50102"/>
    </source>
</evidence>
<evidence type="ECO:0000256" key="1">
    <source>
        <dbReference type="PROSITE-ProRule" id="PRU00176"/>
    </source>
</evidence>
<feature type="domain" description="RRM" evidence="2">
    <location>
        <begin position="11"/>
        <end position="79"/>
    </location>
</feature>
<dbReference type="GO" id="GO:0005847">
    <property type="term" value="C:mRNA cleavage and polyadenylation specificity factor complex"/>
    <property type="evidence" value="ECO:0007669"/>
    <property type="project" value="TreeGrafter"/>
</dbReference>
<dbReference type="OrthoDB" id="272703at2759"/>
<keyword evidence="1" id="KW-0694">RNA-binding</keyword>
<keyword evidence="4" id="KW-1185">Reference proteome</keyword>
<dbReference type="Proteomes" id="UP000604046">
    <property type="component" value="Unassembled WGS sequence"/>
</dbReference>
<dbReference type="GO" id="GO:0003729">
    <property type="term" value="F:mRNA binding"/>
    <property type="evidence" value="ECO:0007669"/>
    <property type="project" value="TreeGrafter"/>
</dbReference>
<dbReference type="InterPro" id="IPR035979">
    <property type="entry name" value="RBD_domain_sf"/>
</dbReference>
<accession>A0A812MDL2</accession>
<dbReference type="EMBL" id="CAJNDS010001302">
    <property type="protein sequence ID" value="CAE7254625.1"/>
    <property type="molecule type" value="Genomic_DNA"/>
</dbReference>
<dbReference type="PROSITE" id="PS50102">
    <property type="entry name" value="RRM"/>
    <property type="match status" value="1"/>
</dbReference>
<dbReference type="Pfam" id="PF00076">
    <property type="entry name" value="RRM_1"/>
    <property type="match status" value="1"/>
</dbReference>
<organism evidence="3 4">
    <name type="scientific">Symbiodinium natans</name>
    <dbReference type="NCBI Taxonomy" id="878477"/>
    <lineage>
        <taxon>Eukaryota</taxon>
        <taxon>Sar</taxon>
        <taxon>Alveolata</taxon>
        <taxon>Dinophyceae</taxon>
        <taxon>Suessiales</taxon>
        <taxon>Symbiodiniaceae</taxon>
        <taxon>Symbiodinium</taxon>
    </lineage>
</organism>
<gene>
    <name evidence="3" type="primary">CSTF2T</name>
    <name evidence="3" type="ORF">SNAT2548_LOCUS12882</name>
</gene>
<protein>
    <submittedName>
        <fullName evidence="3">CSTF2T protein</fullName>
    </submittedName>
</protein>
<dbReference type="PANTHER" id="PTHR45735:SF2">
    <property type="entry name" value="CLEAVAGE STIMULATION FACTOR SUBUNIT 2"/>
    <property type="match status" value="1"/>
</dbReference>
<evidence type="ECO:0000313" key="4">
    <source>
        <dbReference type="Proteomes" id="UP000604046"/>
    </source>
</evidence>
<dbReference type="Gene3D" id="3.30.70.330">
    <property type="match status" value="1"/>
</dbReference>
<sequence length="131" mass="14786">MALVPGPRKTATVFVGNIPYDATEDDVRAHLSQAGKVDSFRMVFDKETMQPKGYGFCDFADPETAVAAIKILSERECHGYYDWTLLTMNWRVACQHEELPRLASLVKLQLFLCGARIHAMCSTEQDALRCR</sequence>
<name>A0A812MDL2_9DINO</name>
<dbReference type="InterPro" id="IPR000504">
    <property type="entry name" value="RRM_dom"/>
</dbReference>
<proteinExistence type="predicted"/>
<reference evidence="3" key="1">
    <citation type="submission" date="2021-02" db="EMBL/GenBank/DDBJ databases">
        <authorList>
            <person name="Dougan E. K."/>
            <person name="Rhodes N."/>
            <person name="Thang M."/>
            <person name="Chan C."/>
        </authorList>
    </citation>
    <scope>NUCLEOTIDE SEQUENCE</scope>
</reference>
<dbReference type="PANTHER" id="PTHR45735">
    <property type="entry name" value="CLEAVAGE STIMULATION FACTOR SUBUNIT 2"/>
    <property type="match status" value="1"/>
</dbReference>
<evidence type="ECO:0000313" key="3">
    <source>
        <dbReference type="EMBL" id="CAE7254625.1"/>
    </source>
</evidence>
<dbReference type="AlphaFoldDB" id="A0A812MDL2"/>
<dbReference type="SMART" id="SM00360">
    <property type="entry name" value="RRM"/>
    <property type="match status" value="1"/>
</dbReference>